<dbReference type="InterPro" id="IPR001597">
    <property type="entry name" value="ArAA_b-elim_lyase/Thr_aldolase"/>
</dbReference>
<feature type="domain" description="Aromatic amino acid beta-eliminating lyase/threonine aldolase" evidence="4">
    <location>
        <begin position="299"/>
        <end position="610"/>
    </location>
</feature>
<dbReference type="EMBL" id="DSUT01000023">
    <property type="protein sequence ID" value="HGK27581.1"/>
    <property type="molecule type" value="Genomic_DNA"/>
</dbReference>
<keyword evidence="3" id="KW-0663">Pyridoxal phosphate</keyword>
<dbReference type="InterPro" id="IPR015421">
    <property type="entry name" value="PyrdxlP-dep_Trfase_major"/>
</dbReference>
<comment type="cofactor">
    <cofactor evidence="1">
        <name>pyridoxal 5'-phosphate</name>
        <dbReference type="ChEBI" id="CHEBI:597326"/>
    </cofactor>
</comment>
<protein>
    <submittedName>
        <fullName evidence="5">Tryptophanase</fullName>
        <ecNumber evidence="5">4.1.99.1</ecNumber>
    </submittedName>
</protein>
<organism evidence="5">
    <name type="scientific">candidate division WOR-3 bacterium</name>
    <dbReference type="NCBI Taxonomy" id="2052148"/>
    <lineage>
        <taxon>Bacteria</taxon>
        <taxon>Bacteria division WOR-3</taxon>
    </lineage>
</organism>
<accession>A0A7C4GEI6</accession>
<dbReference type="EC" id="4.1.99.1" evidence="5"/>
<comment type="similarity">
    <text evidence="2">Belongs to the beta-eliminating lyase family.</text>
</comment>
<dbReference type="AlphaFoldDB" id="A0A7C4GEI6"/>
<keyword evidence="5" id="KW-0456">Lyase</keyword>
<dbReference type="Gene3D" id="3.40.640.10">
    <property type="entry name" value="Type I PLP-dependent aspartate aminotransferase-like (Major domain)"/>
    <property type="match status" value="1"/>
</dbReference>
<dbReference type="NCBIfam" id="NF009709">
    <property type="entry name" value="PRK13238.1"/>
    <property type="match status" value="1"/>
</dbReference>
<dbReference type="GO" id="GO:0009034">
    <property type="term" value="F:tryptophanase activity"/>
    <property type="evidence" value="ECO:0007669"/>
    <property type="project" value="UniProtKB-EC"/>
</dbReference>
<gene>
    <name evidence="5" type="ORF">ENS41_01315</name>
</gene>
<comment type="caution">
    <text evidence="5">The sequence shown here is derived from an EMBL/GenBank/DDBJ whole genome shotgun (WGS) entry which is preliminary data.</text>
</comment>
<dbReference type="InterPro" id="IPR015422">
    <property type="entry name" value="PyrdxlP-dep_Trfase_small"/>
</dbReference>
<evidence type="ECO:0000256" key="3">
    <source>
        <dbReference type="ARBA" id="ARBA00022898"/>
    </source>
</evidence>
<evidence type="ECO:0000313" key="5">
    <source>
        <dbReference type="EMBL" id="HGK27581.1"/>
    </source>
</evidence>
<dbReference type="SUPFAM" id="SSF53383">
    <property type="entry name" value="PLP-dependent transferases"/>
    <property type="match status" value="2"/>
</dbReference>
<dbReference type="PANTHER" id="PTHR32325">
    <property type="entry name" value="BETA-ELIMINATING LYASE-LIKE PROTEIN-RELATED"/>
    <property type="match status" value="1"/>
</dbReference>
<name>A0A7C4GEI6_UNCW3</name>
<reference evidence="5" key="1">
    <citation type="journal article" date="2020" name="mSystems">
        <title>Genome- and Community-Level Interaction Insights into Carbon Utilization and Element Cycling Functions of Hydrothermarchaeota in Hydrothermal Sediment.</title>
        <authorList>
            <person name="Zhou Z."/>
            <person name="Liu Y."/>
            <person name="Xu W."/>
            <person name="Pan J."/>
            <person name="Luo Z.H."/>
            <person name="Li M."/>
        </authorList>
    </citation>
    <scope>NUCLEOTIDE SEQUENCE [LARGE SCALE GENOMIC DNA]</scope>
    <source>
        <strain evidence="5">SpSt-488</strain>
    </source>
</reference>
<sequence>MAVTGAGVDRPAGAVAQLEPLQRHKLRVTRAELDRRRKRPAGRGEAVRPFCRRHLAHAHRHRREQRRRQHEHRKKLHIVSFSFVNHRPQPPVCQLCVAAHPCLTSAPRSVELDVPASRVLDFFVAEFRRRLAADPLPTVAFRPRPYRNAAVRFRACSPDDYAGRLELAQATGLNVFAFPANKLPGCDLLSDSGTSTMTMEQWSQLLLGDEAYGSNEGYFDLQEQFALTFGPDWRQPEKSVHNHFFLFHQGRAAEFALASVIRAGLSGPGPEKDFPRSELGDRLRARLAHLRQRLGVETSLIIPSNSHFDTTEANFAHFRIAPLNLPCPEHEAGRTDFPFRGNIDLDALETLLMAKGSSVPLVYLTVTNNTGGGQPVALKNILAAADICHRHGKPLFLDACRFAENAWFIRRHDPTCARLEIIEIVRRMFAPVDGFHISLKKDGLANIGGALFVRPDGLFARLDNGRLLDRLTSHQILIEGHPTYGGLAGRDLKAIAEGLRTIVREDYLQHRIEQVRRFGLRLLDCGVPVMQPFGGHAVYIDVDRFFKDTGAKDDEFRGISLTALMLVAGHRLCELGVYAFGSARDGVEQPPDPRVNNVRAAIPRLAYEDQDLSACAEALRILYDHRDKIPAVRVEYGRDLPLRHFKSRFSFV</sequence>
<dbReference type="Pfam" id="PF01212">
    <property type="entry name" value="Beta_elim_lyase"/>
    <property type="match status" value="2"/>
</dbReference>
<dbReference type="PANTHER" id="PTHR32325:SF4">
    <property type="entry name" value="TRYPTOPHANASE"/>
    <property type="match status" value="1"/>
</dbReference>
<evidence type="ECO:0000256" key="1">
    <source>
        <dbReference type="ARBA" id="ARBA00001933"/>
    </source>
</evidence>
<feature type="domain" description="Aromatic amino acid beta-eliminating lyase/threonine aldolase" evidence="4">
    <location>
        <begin position="187"/>
        <end position="259"/>
    </location>
</feature>
<proteinExistence type="inferred from homology"/>
<dbReference type="InterPro" id="IPR015424">
    <property type="entry name" value="PyrdxlP-dep_Trfase"/>
</dbReference>
<dbReference type="Gene3D" id="3.90.1150.10">
    <property type="entry name" value="Aspartate Aminotransferase, domain 1"/>
    <property type="match status" value="1"/>
</dbReference>
<evidence type="ECO:0000256" key="2">
    <source>
        <dbReference type="ARBA" id="ARBA00009721"/>
    </source>
</evidence>
<evidence type="ECO:0000259" key="4">
    <source>
        <dbReference type="Pfam" id="PF01212"/>
    </source>
</evidence>